<feature type="region of interest" description="Disordered" evidence="1">
    <location>
        <begin position="136"/>
        <end position="352"/>
    </location>
</feature>
<feature type="region of interest" description="Disordered" evidence="1">
    <location>
        <begin position="1"/>
        <end position="22"/>
    </location>
</feature>
<dbReference type="EMBL" id="KN832970">
    <property type="protein sequence ID" value="KIM92109.1"/>
    <property type="molecule type" value="Genomic_DNA"/>
</dbReference>
<feature type="compositionally biased region" description="Basic and acidic residues" evidence="1">
    <location>
        <begin position="257"/>
        <end position="266"/>
    </location>
</feature>
<gene>
    <name evidence="2" type="ORF">PILCRDRAFT_810129</name>
</gene>
<protein>
    <submittedName>
        <fullName evidence="2">Uncharacterized protein</fullName>
    </submittedName>
</protein>
<feature type="compositionally biased region" description="Basic and acidic residues" evidence="1">
    <location>
        <begin position="332"/>
        <end position="352"/>
    </location>
</feature>
<organism evidence="2 3">
    <name type="scientific">Piloderma croceum (strain F 1598)</name>
    <dbReference type="NCBI Taxonomy" id="765440"/>
    <lineage>
        <taxon>Eukaryota</taxon>
        <taxon>Fungi</taxon>
        <taxon>Dikarya</taxon>
        <taxon>Basidiomycota</taxon>
        <taxon>Agaricomycotina</taxon>
        <taxon>Agaricomycetes</taxon>
        <taxon>Agaricomycetidae</taxon>
        <taxon>Atheliales</taxon>
        <taxon>Atheliaceae</taxon>
        <taxon>Piloderma</taxon>
    </lineage>
</organism>
<feature type="region of interest" description="Disordered" evidence="1">
    <location>
        <begin position="69"/>
        <end position="113"/>
    </location>
</feature>
<evidence type="ECO:0000313" key="3">
    <source>
        <dbReference type="Proteomes" id="UP000054166"/>
    </source>
</evidence>
<proteinExistence type="predicted"/>
<keyword evidence="3" id="KW-1185">Reference proteome</keyword>
<feature type="compositionally biased region" description="Low complexity" evidence="1">
    <location>
        <begin position="167"/>
        <end position="180"/>
    </location>
</feature>
<dbReference type="HOGENOM" id="CLU_063484_1_0_1"/>
<evidence type="ECO:0000313" key="2">
    <source>
        <dbReference type="EMBL" id="KIM92109.1"/>
    </source>
</evidence>
<sequence length="352" mass="37450">MASVDIATSPSGQPMAHNRTSMHTATVTVSAIRRKPKITYQSPSIHYNPPSLCIEAPALSFSRALAMKAGSTSSSSDSDPSVRKKKRKVKNSEDGKGQKKSVVERPKYSMGPPLPLYHPLGRLALSLPELDPATLGLPPLTANRSRRSSARTRRPAAKLREADEDGASSPAPVIASAASIEAKDKPSPKKKGGARPGAGVKRKRKDIDEDATYPAKKTRNPRGGSGAAATRVPTSEVPSPPETSLPPSTPDTTVDVQDEKKPERRSTRSRGSLLRRDSSASEATATSVSVSIAANTVAAGHARSDDAMELETPGIEEEKVNEDEEVQEGGDSEPKGENHDKDEEIAVEETKE</sequence>
<name>A0A0C3GKL0_PILCF</name>
<feature type="compositionally biased region" description="Basic residues" evidence="1">
    <location>
        <begin position="144"/>
        <end position="157"/>
    </location>
</feature>
<dbReference type="STRING" id="765440.A0A0C3GKL0"/>
<dbReference type="InParanoid" id="A0A0C3GKL0"/>
<feature type="compositionally biased region" description="Basic and acidic residues" evidence="1">
    <location>
        <begin position="90"/>
        <end position="107"/>
    </location>
</feature>
<dbReference type="Proteomes" id="UP000054166">
    <property type="component" value="Unassembled WGS sequence"/>
</dbReference>
<reference evidence="3" key="2">
    <citation type="submission" date="2015-01" db="EMBL/GenBank/DDBJ databases">
        <title>Evolutionary Origins and Diversification of the Mycorrhizal Mutualists.</title>
        <authorList>
            <consortium name="DOE Joint Genome Institute"/>
            <consortium name="Mycorrhizal Genomics Consortium"/>
            <person name="Kohler A."/>
            <person name="Kuo A."/>
            <person name="Nagy L.G."/>
            <person name="Floudas D."/>
            <person name="Copeland A."/>
            <person name="Barry K.W."/>
            <person name="Cichocki N."/>
            <person name="Veneault-Fourrey C."/>
            <person name="LaButti K."/>
            <person name="Lindquist E.A."/>
            <person name="Lipzen A."/>
            <person name="Lundell T."/>
            <person name="Morin E."/>
            <person name="Murat C."/>
            <person name="Riley R."/>
            <person name="Ohm R."/>
            <person name="Sun H."/>
            <person name="Tunlid A."/>
            <person name="Henrissat B."/>
            <person name="Grigoriev I.V."/>
            <person name="Hibbett D.S."/>
            <person name="Martin F."/>
        </authorList>
    </citation>
    <scope>NUCLEOTIDE SEQUENCE [LARGE SCALE GENOMIC DNA]</scope>
    <source>
        <strain evidence="3">F 1598</strain>
    </source>
</reference>
<evidence type="ECO:0000256" key="1">
    <source>
        <dbReference type="SAM" id="MobiDB-lite"/>
    </source>
</evidence>
<feature type="compositionally biased region" description="Low complexity" evidence="1">
    <location>
        <begin position="280"/>
        <end position="299"/>
    </location>
</feature>
<accession>A0A0C3GKL0</accession>
<dbReference type="AlphaFoldDB" id="A0A0C3GKL0"/>
<reference evidence="2 3" key="1">
    <citation type="submission" date="2014-04" db="EMBL/GenBank/DDBJ databases">
        <authorList>
            <consortium name="DOE Joint Genome Institute"/>
            <person name="Kuo A."/>
            <person name="Tarkka M."/>
            <person name="Buscot F."/>
            <person name="Kohler A."/>
            <person name="Nagy L.G."/>
            <person name="Floudas D."/>
            <person name="Copeland A."/>
            <person name="Barry K.W."/>
            <person name="Cichocki N."/>
            <person name="Veneault-Fourrey C."/>
            <person name="LaButti K."/>
            <person name="Lindquist E.A."/>
            <person name="Lipzen A."/>
            <person name="Lundell T."/>
            <person name="Morin E."/>
            <person name="Murat C."/>
            <person name="Sun H."/>
            <person name="Tunlid A."/>
            <person name="Henrissat B."/>
            <person name="Grigoriev I.V."/>
            <person name="Hibbett D.S."/>
            <person name="Martin F."/>
            <person name="Nordberg H.P."/>
            <person name="Cantor M.N."/>
            <person name="Hua S.X."/>
        </authorList>
    </citation>
    <scope>NUCLEOTIDE SEQUENCE [LARGE SCALE GENOMIC DNA]</scope>
    <source>
        <strain evidence="2 3">F 1598</strain>
    </source>
</reference>
<dbReference type="OrthoDB" id="2676123at2759"/>
<feature type="compositionally biased region" description="Acidic residues" evidence="1">
    <location>
        <begin position="319"/>
        <end position="331"/>
    </location>
</feature>
<feature type="compositionally biased region" description="Pro residues" evidence="1">
    <location>
        <begin position="238"/>
        <end position="249"/>
    </location>
</feature>